<name>G5BLD4_HETGA</name>
<dbReference type="PANTHER" id="PTHR11991">
    <property type="entry name" value="TRANSLATIONALLY CONTROLLED TUMOR PROTEIN-RELATED"/>
    <property type="match status" value="1"/>
</dbReference>
<dbReference type="InterPro" id="IPR011057">
    <property type="entry name" value="Mss4-like_sf"/>
</dbReference>
<evidence type="ECO:0000256" key="3">
    <source>
        <dbReference type="ARBA" id="ARBA00047116"/>
    </source>
</evidence>
<reference evidence="7 8" key="1">
    <citation type="journal article" date="2011" name="Nature">
        <title>Genome sequencing reveals insights into physiology and longevity of the naked mole rat.</title>
        <authorList>
            <person name="Kim E.B."/>
            <person name="Fang X."/>
            <person name="Fushan A.A."/>
            <person name="Huang Z."/>
            <person name="Lobanov A.V."/>
            <person name="Han L."/>
            <person name="Marino S.M."/>
            <person name="Sun X."/>
            <person name="Turanov A.A."/>
            <person name="Yang P."/>
            <person name="Yim S.H."/>
            <person name="Zhao X."/>
            <person name="Kasaikina M.V."/>
            <person name="Stoletzki N."/>
            <person name="Peng C."/>
            <person name="Polak P."/>
            <person name="Xiong Z."/>
            <person name="Kiezun A."/>
            <person name="Zhu Y."/>
            <person name="Chen Y."/>
            <person name="Kryukov G.V."/>
            <person name="Zhang Q."/>
            <person name="Peshkin L."/>
            <person name="Yang L."/>
            <person name="Bronson R.T."/>
            <person name="Buffenstein R."/>
            <person name="Wang B."/>
            <person name="Han C."/>
            <person name="Li Q."/>
            <person name="Chen L."/>
            <person name="Zhao W."/>
            <person name="Sunyaev S.R."/>
            <person name="Park T.J."/>
            <person name="Zhang G."/>
            <person name="Wang J."/>
            <person name="Gladyshev V.N."/>
        </authorList>
    </citation>
    <scope>NUCLEOTIDE SEQUENCE [LARGE SCALE GENOMIC DNA]</scope>
</reference>
<dbReference type="PROSITE" id="PS51797">
    <property type="entry name" value="TCTP_3"/>
    <property type="match status" value="1"/>
</dbReference>
<dbReference type="Proteomes" id="UP000006813">
    <property type="component" value="Unassembled WGS sequence"/>
</dbReference>
<evidence type="ECO:0000313" key="7">
    <source>
        <dbReference type="EMBL" id="EHB10095.1"/>
    </source>
</evidence>
<dbReference type="GO" id="GO:0005737">
    <property type="term" value="C:cytoplasm"/>
    <property type="evidence" value="ECO:0007669"/>
    <property type="project" value="TreeGrafter"/>
</dbReference>
<evidence type="ECO:0000256" key="4">
    <source>
        <dbReference type="PROSITE-ProRule" id="PRU01133"/>
    </source>
</evidence>
<comment type="similarity">
    <text evidence="4">Belongs to the TCTP family.</text>
</comment>
<comment type="function">
    <text evidence="2">Involved in calcium binding and microtubule stabilization. Acts as a negative regulator of TSC22D1-mediated apoptosis, via interaction with and destabilization of TSC22D1 protein.</text>
</comment>
<protein>
    <recommendedName>
        <fullName evidence="1">Translationally-controlled tumor protein</fullName>
    </recommendedName>
</protein>
<evidence type="ECO:0000313" key="8">
    <source>
        <dbReference type="Proteomes" id="UP000006813"/>
    </source>
</evidence>
<dbReference type="Gene3D" id="2.170.150.10">
    <property type="entry name" value="Metal Binding Protein, Guanine Nucleotide Exchange Factor, Chain A"/>
    <property type="match status" value="1"/>
</dbReference>
<dbReference type="InterPro" id="IPR018105">
    <property type="entry name" value="Translational_control_tumour_p"/>
</dbReference>
<dbReference type="STRING" id="10181.G5BLD4"/>
<feature type="domain" description="TCTP" evidence="6">
    <location>
        <begin position="28"/>
        <end position="136"/>
    </location>
</feature>
<dbReference type="InterPro" id="IPR034737">
    <property type="entry name" value="TCTP"/>
</dbReference>
<evidence type="ECO:0000256" key="2">
    <source>
        <dbReference type="ARBA" id="ARBA00046053"/>
    </source>
</evidence>
<gene>
    <name evidence="7" type="ORF">GW7_00651</name>
</gene>
<dbReference type="Pfam" id="PF00838">
    <property type="entry name" value="TCTP"/>
    <property type="match status" value="1"/>
</dbReference>
<dbReference type="EMBL" id="JH170880">
    <property type="protein sequence ID" value="EHB10095.1"/>
    <property type="molecule type" value="Genomic_DNA"/>
</dbReference>
<dbReference type="InParanoid" id="G5BLD4"/>
<feature type="region of interest" description="Disordered" evidence="5">
    <location>
        <begin position="68"/>
        <end position="90"/>
    </location>
</feature>
<proteinExistence type="inferred from homology"/>
<dbReference type="AlphaFoldDB" id="G5BLD4"/>
<evidence type="ECO:0000259" key="6">
    <source>
        <dbReference type="PROSITE" id="PS51797"/>
    </source>
</evidence>
<dbReference type="OMA" id="YNIWEIT"/>
<dbReference type="InterPro" id="IPR011323">
    <property type="entry name" value="Mss4/transl-control_tumour"/>
</dbReference>
<comment type="subunit">
    <text evidence="3">Homodimer. Interacts with STEAP3. Interacts with TSC22D1; interaction results in the destabilization of TSC22D1 protein.</text>
</comment>
<dbReference type="GO" id="GO:0005509">
    <property type="term" value="F:calcium ion binding"/>
    <property type="evidence" value="ECO:0007669"/>
    <property type="project" value="TreeGrafter"/>
</dbReference>
<evidence type="ECO:0000256" key="5">
    <source>
        <dbReference type="SAM" id="MobiDB-lite"/>
    </source>
</evidence>
<feature type="compositionally biased region" description="Polar residues" evidence="5">
    <location>
        <begin position="1"/>
        <end position="10"/>
    </location>
</feature>
<dbReference type="PRINTS" id="PR01653">
    <property type="entry name" value="TCTPROTEIN"/>
</dbReference>
<feature type="region of interest" description="Disordered" evidence="5">
    <location>
        <begin position="1"/>
        <end position="32"/>
    </location>
</feature>
<sequence>MVEDVSSQQKQLDEISGDVPAGNIQSPGEMRRDLISQDEMFSDIYNIWEITGGLCLEVEGKMISRAEGNTDDSFIGENPSAEGPEGKDTESTVVTGVDIVVNHHLQETCFTKEDYKKYLKDCLKSKTNLENKDQKE</sequence>
<dbReference type="PANTHER" id="PTHR11991:SF0">
    <property type="entry name" value="TRANSLATIONALLY-CONTROLLED TUMOR PROTEIN"/>
    <property type="match status" value="1"/>
</dbReference>
<dbReference type="SUPFAM" id="SSF51316">
    <property type="entry name" value="Mss4-like"/>
    <property type="match status" value="1"/>
</dbReference>
<organism evidence="7 8">
    <name type="scientific">Heterocephalus glaber</name>
    <name type="common">Naked mole rat</name>
    <dbReference type="NCBI Taxonomy" id="10181"/>
    <lineage>
        <taxon>Eukaryota</taxon>
        <taxon>Metazoa</taxon>
        <taxon>Chordata</taxon>
        <taxon>Craniata</taxon>
        <taxon>Vertebrata</taxon>
        <taxon>Euteleostomi</taxon>
        <taxon>Mammalia</taxon>
        <taxon>Eutheria</taxon>
        <taxon>Euarchontoglires</taxon>
        <taxon>Glires</taxon>
        <taxon>Rodentia</taxon>
        <taxon>Hystricomorpha</taxon>
        <taxon>Bathyergidae</taxon>
        <taxon>Heterocephalus</taxon>
    </lineage>
</organism>
<evidence type="ECO:0000256" key="1">
    <source>
        <dbReference type="ARBA" id="ARBA00040832"/>
    </source>
</evidence>
<accession>G5BLD4</accession>